<feature type="transmembrane region" description="Helical" evidence="5">
    <location>
        <begin position="156"/>
        <end position="176"/>
    </location>
</feature>
<dbReference type="Proteomes" id="UP001529235">
    <property type="component" value="Unassembled WGS sequence"/>
</dbReference>
<evidence type="ECO:0000256" key="5">
    <source>
        <dbReference type="RuleBase" id="RU363032"/>
    </source>
</evidence>
<dbReference type="InterPro" id="IPR035906">
    <property type="entry name" value="MetI-like_sf"/>
</dbReference>
<evidence type="ECO:0000256" key="1">
    <source>
        <dbReference type="ARBA" id="ARBA00004141"/>
    </source>
</evidence>
<dbReference type="AlphaFoldDB" id="A0ABD4Z6W5"/>
<feature type="transmembrane region" description="Helical" evidence="5">
    <location>
        <begin position="303"/>
        <end position="327"/>
    </location>
</feature>
<dbReference type="Pfam" id="PF00528">
    <property type="entry name" value="BPD_transp_1"/>
    <property type="match status" value="1"/>
</dbReference>
<dbReference type="PANTHER" id="PTHR43376">
    <property type="entry name" value="OLIGOPEPTIDE TRANSPORT SYSTEM PERMEASE PROTEIN"/>
    <property type="match status" value="1"/>
</dbReference>
<evidence type="ECO:0000256" key="3">
    <source>
        <dbReference type="ARBA" id="ARBA00022989"/>
    </source>
</evidence>
<dbReference type="Gene3D" id="1.10.3720.10">
    <property type="entry name" value="MetI-like"/>
    <property type="match status" value="1"/>
</dbReference>
<keyword evidence="3 5" id="KW-1133">Transmembrane helix</keyword>
<feature type="domain" description="ABC transmembrane type-1" evidence="6">
    <location>
        <begin position="109"/>
        <end position="324"/>
    </location>
</feature>
<dbReference type="EMBL" id="JASNVW010000002">
    <property type="protein sequence ID" value="MDK6028474.1"/>
    <property type="molecule type" value="Genomic_DNA"/>
</dbReference>
<keyword evidence="5" id="KW-0813">Transport</keyword>
<dbReference type="GO" id="GO:0005886">
    <property type="term" value="C:plasma membrane"/>
    <property type="evidence" value="ECO:0007669"/>
    <property type="project" value="UniProtKB-SubCell"/>
</dbReference>
<comment type="similarity">
    <text evidence="5">Belongs to the binding-protein-dependent transport system permease family.</text>
</comment>
<evidence type="ECO:0000259" key="6">
    <source>
        <dbReference type="PROSITE" id="PS50928"/>
    </source>
</evidence>
<sequence>MNPLIKYIISRFASYITTIFISFTFIFLLLKAMPTSIVEAIIASMTSLGMVYDPQGLIMLRESLYEIFGLKGSLWDQYITFLRRFLTLDFGPSTISFPTPAKELVYRQLPWTLGLLSTTTVLSWLIGNMLGALASFKRESRVSKVLRSVAVTLYPIPYYIMALVLVYLLAYLVPLFPIVGGGVSTEKITLNTILEIVYRSALPALSIMIPSMLGWWFLSSSTLTLTVMSEDYYIYGELRGLPRSRIFQRYILRNILLPQTTALALALGGIFGGALLTEAIFAYPGLGQLLYRAVGMGDYATAMSILSLSIIGIATATLIIDIIYPFIDPRVRYR</sequence>
<protein>
    <submittedName>
        <fullName evidence="7">ABC transporter permease</fullName>
    </submittedName>
</protein>
<feature type="transmembrane region" description="Helical" evidence="5">
    <location>
        <begin position="188"/>
        <end position="209"/>
    </location>
</feature>
<feature type="transmembrane region" description="Helical" evidence="5">
    <location>
        <begin position="12"/>
        <end position="30"/>
    </location>
</feature>
<evidence type="ECO:0000313" key="7">
    <source>
        <dbReference type="EMBL" id="MDK6028474.1"/>
    </source>
</evidence>
<gene>
    <name evidence="7" type="ORF">QPL79_03775</name>
</gene>
<reference evidence="7 8" key="1">
    <citation type="submission" date="2023-05" db="EMBL/GenBank/DDBJ databases">
        <title>A new hyperthermophilic archaea 'Ignisphaera cupida' sp. nov. and description of the family 'Ignisphaeraceae' fam. nov.</title>
        <authorList>
            <person name="Podosokorskaya O.A."/>
            <person name="Elcheninov A.G."/>
            <person name="Klukina A."/>
            <person name="Merkel A.Y."/>
        </authorList>
    </citation>
    <scope>NUCLEOTIDE SEQUENCE [LARGE SCALE GENOMIC DNA]</scope>
    <source>
        <strain evidence="7 8">4213-co</strain>
    </source>
</reference>
<keyword evidence="4 5" id="KW-0472">Membrane</keyword>
<dbReference type="CDD" id="cd06261">
    <property type="entry name" value="TM_PBP2"/>
    <property type="match status" value="1"/>
</dbReference>
<keyword evidence="8" id="KW-1185">Reference proteome</keyword>
<feature type="transmembrane region" description="Helical" evidence="5">
    <location>
        <begin position="111"/>
        <end position="136"/>
    </location>
</feature>
<name>A0ABD4Z6W5_9CREN</name>
<organism evidence="7 8">
    <name type="scientific">Ignisphaera cupida</name>
    <dbReference type="NCBI Taxonomy" id="3050454"/>
    <lineage>
        <taxon>Archaea</taxon>
        <taxon>Thermoproteota</taxon>
        <taxon>Thermoprotei</taxon>
        <taxon>Desulfurococcales</taxon>
        <taxon>Desulfurococcaceae</taxon>
        <taxon>Ignisphaera</taxon>
    </lineage>
</organism>
<keyword evidence="2 5" id="KW-0812">Transmembrane</keyword>
<evidence type="ECO:0000256" key="4">
    <source>
        <dbReference type="ARBA" id="ARBA00023136"/>
    </source>
</evidence>
<dbReference type="InterPro" id="IPR000515">
    <property type="entry name" value="MetI-like"/>
</dbReference>
<proteinExistence type="inferred from homology"/>
<dbReference type="SUPFAM" id="SSF161098">
    <property type="entry name" value="MetI-like"/>
    <property type="match status" value="1"/>
</dbReference>
<comment type="subcellular location">
    <subcellularLocation>
        <location evidence="5">Cell membrane</location>
        <topology evidence="5">Multi-pass membrane protein</topology>
    </subcellularLocation>
    <subcellularLocation>
        <location evidence="1">Membrane</location>
        <topology evidence="1">Multi-pass membrane protein</topology>
    </subcellularLocation>
</comment>
<accession>A0ABD4Z6W5</accession>
<evidence type="ECO:0000256" key="2">
    <source>
        <dbReference type="ARBA" id="ARBA00022692"/>
    </source>
</evidence>
<evidence type="ECO:0000313" key="8">
    <source>
        <dbReference type="Proteomes" id="UP001529235"/>
    </source>
</evidence>
<comment type="caution">
    <text evidence="7">The sequence shown here is derived from an EMBL/GenBank/DDBJ whole genome shotgun (WGS) entry which is preliminary data.</text>
</comment>
<dbReference type="PROSITE" id="PS50928">
    <property type="entry name" value="ABC_TM1"/>
    <property type="match status" value="1"/>
</dbReference>
<dbReference type="PANTHER" id="PTHR43376:SF1">
    <property type="entry name" value="OLIGOPEPTIDE TRANSPORT SYSTEM PERMEASE PROTEIN"/>
    <property type="match status" value="1"/>
</dbReference>
<feature type="transmembrane region" description="Helical" evidence="5">
    <location>
        <begin position="256"/>
        <end position="283"/>
    </location>
</feature>